<dbReference type="InterPro" id="IPR036390">
    <property type="entry name" value="WH_DNA-bd_sf"/>
</dbReference>
<dbReference type="EMBL" id="JAFEUO010000007">
    <property type="protein sequence ID" value="MBM7085821.1"/>
    <property type="molecule type" value="Genomic_DNA"/>
</dbReference>
<name>A0ABS2JH28_9ACTN</name>
<dbReference type="Pfam" id="PF08223">
    <property type="entry name" value="PaaX_C"/>
    <property type="match status" value="1"/>
</dbReference>
<organism evidence="5 6">
    <name type="scientific">Micromonospora humidisoli</name>
    <dbReference type="NCBI Taxonomy" id="2807622"/>
    <lineage>
        <taxon>Bacteria</taxon>
        <taxon>Bacillati</taxon>
        <taxon>Actinomycetota</taxon>
        <taxon>Actinomycetes</taxon>
        <taxon>Micromonosporales</taxon>
        <taxon>Micromonosporaceae</taxon>
        <taxon>Micromonospora</taxon>
    </lineage>
</organism>
<reference evidence="5 6" key="1">
    <citation type="submission" date="2021-02" db="EMBL/GenBank/DDBJ databases">
        <authorList>
            <person name="Lee D.-H."/>
        </authorList>
    </citation>
    <scope>NUCLEOTIDE SEQUENCE [LARGE SCALE GENOMIC DNA]</scope>
    <source>
        <strain evidence="5 6">MMS20-R2-29</strain>
    </source>
</reference>
<dbReference type="InterPro" id="IPR013225">
    <property type="entry name" value="PaaX_C"/>
</dbReference>
<evidence type="ECO:0000259" key="2">
    <source>
        <dbReference type="Pfam" id="PF07848"/>
    </source>
</evidence>
<dbReference type="RefSeq" id="WP_204961025.1">
    <property type="nucleotide sequence ID" value="NZ_JAFEUO010000007.1"/>
</dbReference>
<evidence type="ECO:0000256" key="1">
    <source>
        <dbReference type="SAM" id="MobiDB-lite"/>
    </source>
</evidence>
<evidence type="ECO:0000313" key="5">
    <source>
        <dbReference type="EMBL" id="MBM7085821.1"/>
    </source>
</evidence>
<dbReference type="InterPro" id="IPR036388">
    <property type="entry name" value="WH-like_DNA-bd_sf"/>
</dbReference>
<keyword evidence="6" id="KW-1185">Reference proteome</keyword>
<evidence type="ECO:0000313" key="6">
    <source>
        <dbReference type="Proteomes" id="UP000809587"/>
    </source>
</evidence>
<dbReference type="InterPro" id="IPR048846">
    <property type="entry name" value="PaaX-like_central"/>
</dbReference>
<dbReference type="Gene3D" id="3.30.70.2650">
    <property type="match status" value="1"/>
</dbReference>
<comment type="caution">
    <text evidence="5">The sequence shown here is derived from an EMBL/GenBank/DDBJ whole genome shotgun (WGS) entry which is preliminary data.</text>
</comment>
<dbReference type="Pfam" id="PF20803">
    <property type="entry name" value="PaaX_M"/>
    <property type="match status" value="1"/>
</dbReference>
<dbReference type="PANTHER" id="PTHR30319">
    <property type="entry name" value="PHENYLACETIC ACID REGULATOR-RELATED TRANSCRIPTIONAL REPRESSOR"/>
    <property type="match status" value="1"/>
</dbReference>
<dbReference type="Gene3D" id="1.10.10.10">
    <property type="entry name" value="Winged helix-like DNA-binding domain superfamily/Winged helix DNA-binding domain"/>
    <property type="match status" value="1"/>
</dbReference>
<feature type="domain" description="Transcriptional repressor PaaX-like C-terminal" evidence="3">
    <location>
        <begin position="195"/>
        <end position="279"/>
    </location>
</feature>
<feature type="domain" description="Transcriptional repressor PaaX-like N-terminal" evidence="2">
    <location>
        <begin position="23"/>
        <end position="86"/>
    </location>
</feature>
<evidence type="ECO:0000259" key="3">
    <source>
        <dbReference type="Pfam" id="PF08223"/>
    </source>
</evidence>
<gene>
    <name evidence="5" type="ORF">JQN84_25170</name>
</gene>
<accession>A0ABS2JH28</accession>
<dbReference type="Proteomes" id="UP000809587">
    <property type="component" value="Unassembled WGS sequence"/>
</dbReference>
<dbReference type="SUPFAM" id="SSF46785">
    <property type="entry name" value="Winged helix' DNA-binding domain"/>
    <property type="match status" value="1"/>
</dbReference>
<protein>
    <submittedName>
        <fullName evidence="5">PaaX family transcriptional regulator</fullName>
    </submittedName>
</protein>
<feature type="domain" description="Transcriptional repressor PaaX-like central Cas2-like" evidence="4">
    <location>
        <begin position="108"/>
        <end position="163"/>
    </location>
</feature>
<evidence type="ECO:0000259" key="4">
    <source>
        <dbReference type="Pfam" id="PF20803"/>
    </source>
</evidence>
<feature type="region of interest" description="Disordered" evidence="1">
    <location>
        <begin position="298"/>
        <end position="319"/>
    </location>
</feature>
<dbReference type="Gene3D" id="1.20.58.1460">
    <property type="match status" value="1"/>
</dbReference>
<dbReference type="InterPro" id="IPR011965">
    <property type="entry name" value="PaaX_trns_reg"/>
</dbReference>
<dbReference type="PIRSF" id="PIRSF020623">
    <property type="entry name" value="PaaX"/>
    <property type="match status" value="1"/>
</dbReference>
<sequence>MTAEQPVPDVRTPRAPLGSSPQHLLATLLGEYLDSADADLPSAAVIAMLREFGVTEPSARAALSRLVKRGLIATRGDTRPPVYHLTPTAIARHRSRMRHFLTFGAQPPPWTGDWVLVSYSIPSAGQAARHVVRRALAGLGFVGLYDSVWIRPGVDAAPVRAELAALLHPVVGARWSVLHARFDEEAGPHGPAAAYDLAGLAAGYAAFVARFAPLRAAARRGTVDPATALVARTSAMDFWRRFADTDPDLPAHLLPQPWPRGQARETFLDVHSRLGALARSRLIEVTAPHWPDAARWITHFDAPGDPDRPGPAGGPRRTC</sequence>
<dbReference type="Pfam" id="PF07848">
    <property type="entry name" value="PaaX"/>
    <property type="match status" value="1"/>
</dbReference>
<proteinExistence type="predicted"/>
<dbReference type="PANTHER" id="PTHR30319:SF1">
    <property type="entry name" value="TRANSCRIPTIONAL REPRESSOR PAAX"/>
    <property type="match status" value="1"/>
</dbReference>
<dbReference type="InterPro" id="IPR012906">
    <property type="entry name" value="PaaX-like_N"/>
</dbReference>